<evidence type="ECO:0000313" key="2">
    <source>
        <dbReference type="WBParaSite" id="nRc.2.0.1.t04667-RA"/>
    </source>
</evidence>
<protein>
    <submittedName>
        <fullName evidence="2">Uncharacterized protein</fullName>
    </submittedName>
</protein>
<name>A0A915HTE5_ROMCU</name>
<evidence type="ECO:0000313" key="1">
    <source>
        <dbReference type="Proteomes" id="UP000887565"/>
    </source>
</evidence>
<proteinExistence type="predicted"/>
<sequence length="75" mass="8314">MQIFREFLHGFTLSKATKMSSKIRCSVKWDDGAGEPQWETWGVEWGVGAGGNLGFSDDKNIVFGEIEVEGAAEKF</sequence>
<dbReference type="AlphaFoldDB" id="A0A915HTE5"/>
<accession>A0A915HTE5</accession>
<keyword evidence="1" id="KW-1185">Reference proteome</keyword>
<dbReference type="Proteomes" id="UP000887565">
    <property type="component" value="Unplaced"/>
</dbReference>
<dbReference type="WBParaSite" id="nRc.2.0.1.t04667-RA">
    <property type="protein sequence ID" value="nRc.2.0.1.t04667-RA"/>
    <property type="gene ID" value="nRc.2.0.1.g04667"/>
</dbReference>
<reference evidence="2" key="1">
    <citation type="submission" date="2022-11" db="UniProtKB">
        <authorList>
            <consortium name="WormBaseParasite"/>
        </authorList>
    </citation>
    <scope>IDENTIFICATION</scope>
</reference>
<organism evidence="1 2">
    <name type="scientific">Romanomermis culicivorax</name>
    <name type="common">Nematode worm</name>
    <dbReference type="NCBI Taxonomy" id="13658"/>
    <lineage>
        <taxon>Eukaryota</taxon>
        <taxon>Metazoa</taxon>
        <taxon>Ecdysozoa</taxon>
        <taxon>Nematoda</taxon>
        <taxon>Enoplea</taxon>
        <taxon>Dorylaimia</taxon>
        <taxon>Mermithida</taxon>
        <taxon>Mermithoidea</taxon>
        <taxon>Mermithidae</taxon>
        <taxon>Romanomermis</taxon>
    </lineage>
</organism>